<dbReference type="SUPFAM" id="SSF48019">
    <property type="entry name" value="post-AAA+ oligomerization domain-like"/>
    <property type="match status" value="1"/>
</dbReference>
<evidence type="ECO:0000256" key="5">
    <source>
        <dbReference type="ARBA" id="ARBA00022840"/>
    </source>
</evidence>
<proteinExistence type="inferred from homology"/>
<dbReference type="InterPro" id="IPR045085">
    <property type="entry name" value="HLD_clamp_pol_III_gamma_tau"/>
</dbReference>
<evidence type="ECO:0000313" key="11">
    <source>
        <dbReference type="EMBL" id="KAK8970672.1"/>
    </source>
</evidence>
<keyword evidence="4" id="KW-0862">Zinc</keyword>
<name>A0ABR2N365_9ASPA</name>
<dbReference type="EMBL" id="JBBWWR010000001">
    <property type="protein sequence ID" value="KAK8970672.1"/>
    <property type="molecule type" value="Genomic_DNA"/>
</dbReference>
<feature type="domain" description="DNA polymerase III gamma subunit" evidence="9">
    <location>
        <begin position="649"/>
        <end position="713"/>
    </location>
</feature>
<dbReference type="InterPro" id="IPR008921">
    <property type="entry name" value="DNA_pol3_clamp-load_cplx_C"/>
</dbReference>
<evidence type="ECO:0000259" key="10">
    <source>
        <dbReference type="Pfam" id="PF23007"/>
    </source>
</evidence>
<sequence>MVEKYVAPSELHLKKELIYLQKARMLRDPETCSSLRSPLSSKSFAACNLYYEDEVRDTPTRENISRLLPEIPPRIEKSRKKVYLYNWKHHSSKSSESGIKLDEDGKQPSVESYLEDNLSNPQREETLGDRFLLPAPNIYNGRNENLGTTIQRRSGIRLKKSAISSRRVRKHASNLKQLDLPSKSTRILSSVEQSDDIGQCNSEDEHHLPFDLLYKDSHHSPCTSSLFSGSRCTNWPRSSTIFRNTRSSESPHSCTPASTSSYYRRVGPKPSTAGSWCGTASFEGDEFDQLEYPVRQRCGLPCYLSKRTKDRSCRDCYSPSLCDNTKKVGDGVFCGSQKMYNAKRSIGLGKSKPVPKSSQLSPLLINDYVNNTSSDEPLTNLGELDLEALSRLDGRRWSSCKSQDPIKVSGSRAITLDITDDKSLCVKYKPRIFDEIIGQNIVVQSLMNAILRNKIAPAYLFHGPCGTGKTSVAGIFSAALNCLAIEGNKPCCLCKACTTYYGESGHFVEVHATNKKGIDSIRYLLKNMTLTSRLLQYRILIIDECHLLTSKMWSALLKYLEDPISHVVLILITNGHENLPRAIISRCQKYQFSKVKDADIVRRLRQLSAAENLEIEIDALNLIASNSDGSLQDAETMLYQLSLLGKRITTSLVNDLLGVVSDEKLLDLLELAMSSKAEETVRLSRELMDSGVDPTVLVSQLAGVMMDIVAGTYQLAHSQYENVVLGGRSLTKDELKRLQQALKTLSDAEKQFKQSTEHSSLLTSALLQLASGQNMESIQPKTVEKYGNQVMKDNMKKRSSDYDRAQNFLASRESSSVVVPSHWSTKSNYSVCRTSIRVLRSHDSVSNAVLQNIQSNKRSSSEKPQLAHNSTGSPVKLSEIWRSCIEKCYSKTLKQFLSSHGKLVSVTENAGILIAFIAFADCSLKSRAERYVSSITNSLEIVLKKNVEIRMGIVPNDWRSLERPLDSLTSQPMEKSSFLNNQRKIESDGINGLHDNFGDNLDFPQERRDDSVSAGNNIVEKNSSLLHHNNGFELESCSDSSEGNIGSTGTKEKGTGISFLKAHLPFSIEQKLENAWLQDAEKGISGLPNLSRADANLAIHPNSGSSHLYCDPSITKDKPSRNQEDEPKHEIKALETNSDLYQGKAQGGDDKNHHTILPSQMHCNSFGTNFDQQNSEYESGPGCSGLFCWKTNNSHRQRMKDGSHLRSQKTGHMLFKKQVKSKKGGSRSRR</sequence>
<dbReference type="Pfam" id="PF12169">
    <property type="entry name" value="DNA_pol3_gamma3"/>
    <property type="match status" value="1"/>
</dbReference>
<evidence type="ECO:0000259" key="9">
    <source>
        <dbReference type="Pfam" id="PF12169"/>
    </source>
</evidence>
<dbReference type="CDD" id="cd18137">
    <property type="entry name" value="HLD_clamp_pol_III_gamma_tau"/>
    <property type="match status" value="1"/>
</dbReference>
<comment type="similarity">
    <text evidence="1">Belongs to the DnaX/STICHEL family.</text>
</comment>
<evidence type="ECO:0000256" key="7">
    <source>
        <dbReference type="SAM" id="Coils"/>
    </source>
</evidence>
<protein>
    <recommendedName>
        <fullName evidence="13">AAA+ ATPase domain-containing protein</fullName>
    </recommendedName>
</protein>
<dbReference type="CDD" id="cd00009">
    <property type="entry name" value="AAA"/>
    <property type="match status" value="1"/>
</dbReference>
<evidence type="ECO:0000256" key="6">
    <source>
        <dbReference type="ARBA" id="ARBA00023054"/>
    </source>
</evidence>
<keyword evidence="5" id="KW-0067">ATP-binding</keyword>
<dbReference type="NCBIfam" id="TIGR02397">
    <property type="entry name" value="dnaX_nterm"/>
    <property type="match status" value="1"/>
</dbReference>
<keyword evidence="12" id="KW-1185">Reference proteome</keyword>
<evidence type="ECO:0000256" key="3">
    <source>
        <dbReference type="ARBA" id="ARBA00022741"/>
    </source>
</evidence>
<reference evidence="11 12" key="1">
    <citation type="journal article" date="2022" name="Nat. Plants">
        <title>Genomes of leafy and leafless Platanthera orchids illuminate the evolution of mycoheterotrophy.</title>
        <authorList>
            <person name="Li M.H."/>
            <person name="Liu K.W."/>
            <person name="Li Z."/>
            <person name="Lu H.C."/>
            <person name="Ye Q.L."/>
            <person name="Zhang D."/>
            <person name="Wang J.Y."/>
            <person name="Li Y.F."/>
            <person name="Zhong Z.M."/>
            <person name="Liu X."/>
            <person name="Yu X."/>
            <person name="Liu D.K."/>
            <person name="Tu X.D."/>
            <person name="Liu B."/>
            <person name="Hao Y."/>
            <person name="Liao X.Y."/>
            <person name="Jiang Y.T."/>
            <person name="Sun W.H."/>
            <person name="Chen J."/>
            <person name="Chen Y.Q."/>
            <person name="Ai Y."/>
            <person name="Zhai J.W."/>
            <person name="Wu S.S."/>
            <person name="Zhou Z."/>
            <person name="Hsiao Y.Y."/>
            <person name="Wu W.L."/>
            <person name="Chen Y.Y."/>
            <person name="Lin Y.F."/>
            <person name="Hsu J.L."/>
            <person name="Li C.Y."/>
            <person name="Wang Z.W."/>
            <person name="Zhao X."/>
            <person name="Zhong W.Y."/>
            <person name="Ma X.K."/>
            <person name="Ma L."/>
            <person name="Huang J."/>
            <person name="Chen G.Z."/>
            <person name="Huang M.Z."/>
            <person name="Huang L."/>
            <person name="Peng D.H."/>
            <person name="Luo Y.B."/>
            <person name="Zou S.Q."/>
            <person name="Chen S.P."/>
            <person name="Lan S."/>
            <person name="Tsai W.C."/>
            <person name="Van de Peer Y."/>
            <person name="Liu Z.J."/>
        </authorList>
    </citation>
    <scope>NUCLEOTIDE SEQUENCE [LARGE SCALE GENOMIC DNA]</scope>
    <source>
        <strain evidence="11">Lor288</strain>
    </source>
</reference>
<dbReference type="Pfam" id="PF23007">
    <property type="entry name" value="DnaA_N-like_STI"/>
    <property type="match status" value="1"/>
</dbReference>
<feature type="domain" description="STICHEL DnaA-N-like alpha-beta" evidence="10">
    <location>
        <begin position="875"/>
        <end position="952"/>
    </location>
</feature>
<dbReference type="InterPro" id="IPR050238">
    <property type="entry name" value="DNA_Rep/Repair_Clamp_Loader"/>
</dbReference>
<dbReference type="InterPro" id="IPR012763">
    <property type="entry name" value="DNA_pol_III_sug/sutau_N"/>
</dbReference>
<evidence type="ECO:0000256" key="4">
    <source>
        <dbReference type="ARBA" id="ARBA00022833"/>
    </source>
</evidence>
<evidence type="ECO:0000256" key="8">
    <source>
        <dbReference type="SAM" id="MobiDB-lite"/>
    </source>
</evidence>
<organism evidence="11 12">
    <name type="scientific">Platanthera guangdongensis</name>
    <dbReference type="NCBI Taxonomy" id="2320717"/>
    <lineage>
        <taxon>Eukaryota</taxon>
        <taxon>Viridiplantae</taxon>
        <taxon>Streptophyta</taxon>
        <taxon>Embryophyta</taxon>
        <taxon>Tracheophyta</taxon>
        <taxon>Spermatophyta</taxon>
        <taxon>Magnoliopsida</taxon>
        <taxon>Liliopsida</taxon>
        <taxon>Asparagales</taxon>
        <taxon>Orchidaceae</taxon>
        <taxon>Orchidoideae</taxon>
        <taxon>Orchideae</taxon>
        <taxon>Orchidinae</taxon>
        <taxon>Platanthera</taxon>
    </lineage>
</organism>
<feature type="region of interest" description="Disordered" evidence="8">
    <location>
        <begin position="1108"/>
        <end position="1153"/>
    </location>
</feature>
<gene>
    <name evidence="11" type="ORF">KSP40_PGU006538</name>
</gene>
<feature type="coiled-coil region" evidence="7">
    <location>
        <begin position="728"/>
        <end position="758"/>
    </location>
</feature>
<comment type="caution">
    <text evidence="11">The sequence shown here is derived from an EMBL/GenBank/DDBJ whole genome shotgun (WGS) entry which is preliminary data.</text>
</comment>
<dbReference type="Gene3D" id="1.10.8.60">
    <property type="match status" value="1"/>
</dbReference>
<keyword evidence="6 7" id="KW-0175">Coiled coil</keyword>
<dbReference type="Gene3D" id="3.40.50.300">
    <property type="entry name" value="P-loop containing nucleotide triphosphate hydrolases"/>
    <property type="match status" value="1"/>
</dbReference>
<dbReference type="PANTHER" id="PTHR11669">
    <property type="entry name" value="REPLICATION FACTOR C / DNA POLYMERASE III GAMMA-TAU SUBUNIT"/>
    <property type="match status" value="1"/>
</dbReference>
<accession>A0ABR2N365</accession>
<dbReference type="InterPro" id="IPR054506">
    <property type="entry name" value="DnaA_N-like_STI"/>
</dbReference>
<dbReference type="InterPro" id="IPR022754">
    <property type="entry name" value="DNA_pol_III_gamma-3"/>
</dbReference>
<keyword evidence="2" id="KW-0479">Metal-binding</keyword>
<dbReference type="PANTHER" id="PTHR11669:SF63">
    <property type="entry name" value="PROTEIN STICHEL"/>
    <property type="match status" value="1"/>
</dbReference>
<keyword evidence="3" id="KW-0547">Nucleotide-binding</keyword>
<evidence type="ECO:0008006" key="13">
    <source>
        <dbReference type="Google" id="ProtNLM"/>
    </source>
</evidence>
<dbReference type="Proteomes" id="UP001412067">
    <property type="component" value="Unassembled WGS sequence"/>
</dbReference>
<evidence type="ECO:0000313" key="12">
    <source>
        <dbReference type="Proteomes" id="UP001412067"/>
    </source>
</evidence>
<dbReference type="InterPro" id="IPR027417">
    <property type="entry name" value="P-loop_NTPase"/>
</dbReference>
<dbReference type="SUPFAM" id="SSF52540">
    <property type="entry name" value="P-loop containing nucleoside triphosphate hydrolases"/>
    <property type="match status" value="1"/>
</dbReference>
<evidence type="ECO:0000256" key="1">
    <source>
        <dbReference type="ARBA" id="ARBA00006360"/>
    </source>
</evidence>
<feature type="compositionally biased region" description="Basic and acidic residues" evidence="8">
    <location>
        <begin position="1114"/>
        <end position="1133"/>
    </location>
</feature>
<dbReference type="Pfam" id="PF13177">
    <property type="entry name" value="DNA_pol3_delta2"/>
    <property type="match status" value="1"/>
</dbReference>
<evidence type="ECO:0000256" key="2">
    <source>
        <dbReference type="ARBA" id="ARBA00022723"/>
    </source>
</evidence>